<name>A0A0W0W0J4_9GAMM</name>
<dbReference type="EMBL" id="LNYL01000042">
    <property type="protein sequence ID" value="KTD25957.1"/>
    <property type="molecule type" value="Genomic_DNA"/>
</dbReference>
<feature type="chain" id="PRO_5006915218" evidence="1">
    <location>
        <begin position="25"/>
        <end position="228"/>
    </location>
</feature>
<feature type="signal peptide" evidence="1">
    <location>
        <begin position="1"/>
        <end position="24"/>
    </location>
</feature>
<gene>
    <name evidence="2" type="ORF">Lmac_1728</name>
</gene>
<proteinExistence type="predicted"/>
<keyword evidence="1" id="KW-0732">Signal</keyword>
<evidence type="ECO:0000313" key="3">
    <source>
        <dbReference type="Proteomes" id="UP000054908"/>
    </source>
</evidence>
<sequence>MFKPIARKIVYFFVLFTLLSHSTAKTNAFNPLTQIDHFLGKKIVISAEVNKNELPSPYDFLLTQHLMTIGVEQYYHRTPEIQSIHITKNPKANTYSRVVTLLIDRDRARNNVKIAQMKQDTLAVELAFITINFNALPQKVINAVLNTQVPFGKLLATNKIETLNINRHYFSAQCNEVIAKYISCNKNAVIYGRTNTIIRKKDKQWLAQVVEILSGAKCGDKDCQWIYP</sequence>
<dbReference type="Gene3D" id="3.40.1410.10">
    <property type="entry name" value="Chorismate lyase-like"/>
    <property type="match status" value="1"/>
</dbReference>
<protein>
    <submittedName>
        <fullName evidence="2">Uncharacterized protein</fullName>
    </submittedName>
</protein>
<dbReference type="InterPro" id="IPR028978">
    <property type="entry name" value="Chorismate_lyase_/UTRA_dom_sf"/>
</dbReference>
<keyword evidence="3" id="KW-1185">Reference proteome</keyword>
<dbReference type="RefSeq" id="WP_234802423.1">
    <property type="nucleotide sequence ID" value="NZ_CAAAIB010000004.1"/>
</dbReference>
<reference evidence="2 3" key="1">
    <citation type="submission" date="2015-11" db="EMBL/GenBank/DDBJ databases">
        <title>Genomic analysis of 38 Legionella species identifies large and diverse effector repertoires.</title>
        <authorList>
            <person name="Burstein D."/>
            <person name="Amaro F."/>
            <person name="Zusman T."/>
            <person name="Lifshitz Z."/>
            <person name="Cohen O."/>
            <person name="Gilbert J.A."/>
            <person name="Pupko T."/>
            <person name="Shuman H.A."/>
            <person name="Segal G."/>
        </authorList>
    </citation>
    <scope>NUCLEOTIDE SEQUENCE [LARGE SCALE GENOMIC DNA]</scope>
    <source>
        <strain evidence="2 3">PX-1-G2-E2</strain>
    </source>
</reference>
<comment type="caution">
    <text evidence="2">The sequence shown here is derived from an EMBL/GenBank/DDBJ whole genome shotgun (WGS) entry which is preliminary data.</text>
</comment>
<dbReference type="PATRIC" id="fig|466.6.peg.1819"/>
<accession>A0A0W0W0J4</accession>
<organism evidence="2 3">
    <name type="scientific">Legionella maceachernii</name>
    <dbReference type="NCBI Taxonomy" id="466"/>
    <lineage>
        <taxon>Bacteria</taxon>
        <taxon>Pseudomonadati</taxon>
        <taxon>Pseudomonadota</taxon>
        <taxon>Gammaproteobacteria</taxon>
        <taxon>Legionellales</taxon>
        <taxon>Legionellaceae</taxon>
        <taxon>Legionella</taxon>
    </lineage>
</organism>
<dbReference type="Proteomes" id="UP000054908">
    <property type="component" value="Unassembled WGS sequence"/>
</dbReference>
<dbReference type="STRING" id="466.Lmac_1728"/>
<evidence type="ECO:0000256" key="1">
    <source>
        <dbReference type="SAM" id="SignalP"/>
    </source>
</evidence>
<dbReference type="AlphaFoldDB" id="A0A0W0W0J4"/>
<evidence type="ECO:0000313" key="2">
    <source>
        <dbReference type="EMBL" id="KTD25957.1"/>
    </source>
</evidence>